<dbReference type="GO" id="GO:0005886">
    <property type="term" value="C:plasma membrane"/>
    <property type="evidence" value="ECO:0007669"/>
    <property type="project" value="TreeGrafter"/>
</dbReference>
<keyword evidence="5" id="KW-0808">Transferase</keyword>
<dbReference type="InterPro" id="IPR050428">
    <property type="entry name" value="TCS_sensor_his_kinase"/>
</dbReference>
<dbReference type="OrthoDB" id="9121563at2"/>
<dbReference type="Gene3D" id="6.10.340.10">
    <property type="match status" value="1"/>
</dbReference>
<feature type="transmembrane region" description="Helical" evidence="10">
    <location>
        <begin position="12"/>
        <end position="34"/>
    </location>
</feature>
<evidence type="ECO:0000313" key="13">
    <source>
        <dbReference type="EMBL" id="KIX14330.1"/>
    </source>
</evidence>
<evidence type="ECO:0000256" key="8">
    <source>
        <dbReference type="ARBA" id="ARBA00022989"/>
    </source>
</evidence>
<dbReference type="PROSITE" id="PS50109">
    <property type="entry name" value="HIS_KIN"/>
    <property type="match status" value="1"/>
</dbReference>
<keyword evidence="4" id="KW-0597">Phosphoprotein</keyword>
<dbReference type="PANTHER" id="PTHR45436">
    <property type="entry name" value="SENSOR HISTIDINE KINASE YKOH"/>
    <property type="match status" value="1"/>
</dbReference>
<dbReference type="InterPro" id="IPR003661">
    <property type="entry name" value="HisK_dim/P_dom"/>
</dbReference>
<dbReference type="InterPro" id="IPR003660">
    <property type="entry name" value="HAMP_dom"/>
</dbReference>
<evidence type="ECO:0000256" key="4">
    <source>
        <dbReference type="ARBA" id="ARBA00022553"/>
    </source>
</evidence>
<keyword evidence="7" id="KW-0418">Kinase</keyword>
<comment type="catalytic activity">
    <reaction evidence="1">
        <text>ATP + protein L-histidine = ADP + protein N-phospho-L-histidine.</text>
        <dbReference type="EC" id="2.7.13.3"/>
    </reaction>
</comment>
<evidence type="ECO:0000259" key="11">
    <source>
        <dbReference type="PROSITE" id="PS50109"/>
    </source>
</evidence>
<keyword evidence="10" id="KW-0472">Membrane</keyword>
<evidence type="ECO:0000256" key="9">
    <source>
        <dbReference type="ARBA" id="ARBA00023012"/>
    </source>
</evidence>
<name>A0A0D2JXL8_9BACT</name>
<dbReference type="InterPro" id="IPR036097">
    <property type="entry name" value="HisK_dim/P_sf"/>
</dbReference>
<dbReference type="FunCoup" id="A0A0D2JXL8">
    <property type="interactions" value="283"/>
</dbReference>
<dbReference type="SUPFAM" id="SSF47384">
    <property type="entry name" value="Homodimeric domain of signal transducing histidine kinase"/>
    <property type="match status" value="1"/>
</dbReference>
<evidence type="ECO:0000256" key="2">
    <source>
        <dbReference type="ARBA" id="ARBA00004370"/>
    </source>
</evidence>
<dbReference type="STRING" id="1429043.X474_08670"/>
<evidence type="ECO:0000259" key="12">
    <source>
        <dbReference type="PROSITE" id="PS50885"/>
    </source>
</evidence>
<dbReference type="Pfam" id="PF02518">
    <property type="entry name" value="HATPase_c"/>
    <property type="match status" value="1"/>
</dbReference>
<dbReference type="SUPFAM" id="SSF55874">
    <property type="entry name" value="ATPase domain of HSP90 chaperone/DNA topoisomerase II/histidine kinase"/>
    <property type="match status" value="1"/>
</dbReference>
<dbReference type="PANTHER" id="PTHR45436:SF16">
    <property type="entry name" value="HISTIDINE KINASE"/>
    <property type="match status" value="1"/>
</dbReference>
<comment type="subcellular location">
    <subcellularLocation>
        <location evidence="2">Membrane</location>
    </subcellularLocation>
</comment>
<evidence type="ECO:0000256" key="5">
    <source>
        <dbReference type="ARBA" id="ARBA00022679"/>
    </source>
</evidence>
<keyword evidence="9" id="KW-0902">Two-component regulatory system</keyword>
<evidence type="ECO:0000313" key="14">
    <source>
        <dbReference type="Proteomes" id="UP000032233"/>
    </source>
</evidence>
<dbReference type="InterPro" id="IPR005467">
    <property type="entry name" value="His_kinase_dom"/>
</dbReference>
<evidence type="ECO:0000256" key="6">
    <source>
        <dbReference type="ARBA" id="ARBA00022692"/>
    </source>
</evidence>
<dbReference type="SMART" id="SM00388">
    <property type="entry name" value="HisKA"/>
    <property type="match status" value="1"/>
</dbReference>
<dbReference type="InParanoid" id="A0A0D2JXL8"/>
<dbReference type="Pfam" id="PF00512">
    <property type="entry name" value="HisKA"/>
    <property type="match status" value="1"/>
</dbReference>
<feature type="domain" description="HAMP" evidence="12">
    <location>
        <begin position="161"/>
        <end position="214"/>
    </location>
</feature>
<dbReference type="AlphaFoldDB" id="A0A0D2JXL8"/>
<dbReference type="PATRIC" id="fig|1429043.3.peg.1834"/>
<reference evidence="13 14" key="1">
    <citation type="submission" date="2013-11" db="EMBL/GenBank/DDBJ databases">
        <title>Metagenomic analysis of a methanogenic consortium involved in long chain n-alkane degradation.</title>
        <authorList>
            <person name="Davidova I.A."/>
            <person name="Callaghan A.V."/>
            <person name="Wawrik B."/>
            <person name="Pruitt S."/>
            <person name="Marks C."/>
            <person name="Duncan K.E."/>
            <person name="Suflita J.M."/>
        </authorList>
    </citation>
    <scope>NUCLEOTIDE SEQUENCE [LARGE SCALE GENOMIC DNA]</scope>
    <source>
        <strain evidence="13 14">SPR</strain>
    </source>
</reference>
<evidence type="ECO:0000256" key="1">
    <source>
        <dbReference type="ARBA" id="ARBA00000085"/>
    </source>
</evidence>
<feature type="transmembrane region" description="Helical" evidence="10">
    <location>
        <begin position="140"/>
        <end position="159"/>
    </location>
</feature>
<dbReference type="EMBL" id="AZAC01000011">
    <property type="protein sequence ID" value="KIX14330.1"/>
    <property type="molecule type" value="Genomic_DNA"/>
</dbReference>
<keyword evidence="8 10" id="KW-1133">Transmembrane helix</keyword>
<comment type="caution">
    <text evidence="13">The sequence shown here is derived from an EMBL/GenBank/DDBJ whole genome shotgun (WGS) entry which is preliminary data.</text>
</comment>
<dbReference type="RefSeq" id="WP_044347967.1">
    <property type="nucleotide sequence ID" value="NZ_AZAC01000011.1"/>
</dbReference>
<dbReference type="InterPro" id="IPR036890">
    <property type="entry name" value="HATPase_C_sf"/>
</dbReference>
<organism evidence="13 14">
    <name type="scientific">Dethiosulfatarculus sandiegensis</name>
    <dbReference type="NCBI Taxonomy" id="1429043"/>
    <lineage>
        <taxon>Bacteria</taxon>
        <taxon>Pseudomonadati</taxon>
        <taxon>Thermodesulfobacteriota</taxon>
        <taxon>Desulfarculia</taxon>
        <taxon>Desulfarculales</taxon>
        <taxon>Desulfarculaceae</taxon>
        <taxon>Dethiosulfatarculus</taxon>
    </lineage>
</organism>
<gene>
    <name evidence="13" type="ORF">X474_08670</name>
</gene>
<feature type="domain" description="Histidine kinase" evidence="11">
    <location>
        <begin position="222"/>
        <end position="427"/>
    </location>
</feature>
<dbReference type="InterPro" id="IPR003594">
    <property type="entry name" value="HATPase_dom"/>
</dbReference>
<keyword evidence="6 10" id="KW-0812">Transmembrane</keyword>
<dbReference type="Proteomes" id="UP000032233">
    <property type="component" value="Unassembled WGS sequence"/>
</dbReference>
<dbReference type="Gene3D" id="3.30.565.10">
    <property type="entry name" value="Histidine kinase-like ATPase, C-terminal domain"/>
    <property type="match status" value="1"/>
</dbReference>
<evidence type="ECO:0000256" key="10">
    <source>
        <dbReference type="SAM" id="Phobius"/>
    </source>
</evidence>
<dbReference type="SMART" id="SM00387">
    <property type="entry name" value="HATPase_c"/>
    <property type="match status" value="1"/>
</dbReference>
<keyword evidence="14" id="KW-1185">Reference proteome</keyword>
<sequence length="429" mass="48767">MKFYQSIRFRVVAGILLFGALLLTLNSGITFFIMGSNMSKMVGNLLATEVDTFLYKYEKDKTTPLPHSKYMQVYTGIEKISEKFRGLVRDLPPGVHVVKGPGHPVHVGVIKLSDKAQRYYMFFRGREFFEENSSLHPRQILLLSLALLLIPAIVMVYFFSRAVFAPVSVLMKQVKALNPENIPSRFSKKHPKNEIGMLTETIEKAMNRINEFIRREKAFTRDASHELRTPLTIVKGAVEIMEQETEVEANPLLKRPLQRISRSVRDMENTIETFLWLAREESGEEEFCLVAPVAEKAINDNRYLLDKKNVEASLSVEQNKSVRVKEEVLYIAIANLVRNSFNFTSRGTVKVTVSENSLSVEDTGVGIAQDKIALVTRSHTKGEDSRGFGVGLNIVSRLCKRYGWRLDIKSDPEQSGTRVVIFWDAEKAR</sequence>
<evidence type="ECO:0000256" key="3">
    <source>
        <dbReference type="ARBA" id="ARBA00012438"/>
    </source>
</evidence>
<dbReference type="EC" id="2.7.13.3" evidence="3"/>
<proteinExistence type="predicted"/>
<accession>A0A0D2JXL8</accession>
<evidence type="ECO:0000256" key="7">
    <source>
        <dbReference type="ARBA" id="ARBA00022777"/>
    </source>
</evidence>
<dbReference type="GO" id="GO:0000155">
    <property type="term" value="F:phosphorelay sensor kinase activity"/>
    <property type="evidence" value="ECO:0007669"/>
    <property type="project" value="InterPro"/>
</dbReference>
<protein>
    <recommendedName>
        <fullName evidence="3">histidine kinase</fullName>
        <ecNumber evidence="3">2.7.13.3</ecNumber>
    </recommendedName>
</protein>
<dbReference type="Gene3D" id="1.10.287.130">
    <property type="match status" value="1"/>
</dbReference>
<dbReference type="PROSITE" id="PS50885">
    <property type="entry name" value="HAMP"/>
    <property type="match status" value="1"/>
</dbReference>
<dbReference type="CDD" id="cd00082">
    <property type="entry name" value="HisKA"/>
    <property type="match status" value="1"/>
</dbReference>